<evidence type="ECO:0000256" key="1">
    <source>
        <dbReference type="ARBA" id="ARBA00023125"/>
    </source>
</evidence>
<name>A0A5T7Y594_SALER</name>
<dbReference type="Gene3D" id="1.10.10.10">
    <property type="entry name" value="Winged helix-like DNA-binding domain superfamily/Winged helix DNA-binding domain"/>
    <property type="match status" value="1"/>
</dbReference>
<dbReference type="InterPro" id="IPR000792">
    <property type="entry name" value="Tscrpt_reg_LuxR_C"/>
</dbReference>
<dbReference type="InterPro" id="IPR036388">
    <property type="entry name" value="WH-like_DNA-bd_sf"/>
</dbReference>
<evidence type="ECO:0000259" key="2">
    <source>
        <dbReference type="PROSITE" id="PS50043"/>
    </source>
</evidence>
<dbReference type="PROSITE" id="PS50043">
    <property type="entry name" value="HTH_LUXR_2"/>
    <property type="match status" value="1"/>
</dbReference>
<dbReference type="GO" id="GO:0003677">
    <property type="term" value="F:DNA binding"/>
    <property type="evidence" value="ECO:0007669"/>
    <property type="project" value="UniProtKB-KW"/>
</dbReference>
<dbReference type="InterPro" id="IPR016032">
    <property type="entry name" value="Sig_transdc_resp-reg_C-effctor"/>
</dbReference>
<dbReference type="SMART" id="SM00421">
    <property type="entry name" value="HTH_LUXR"/>
    <property type="match status" value="1"/>
</dbReference>
<feature type="domain" description="HTH luxR-type" evidence="2">
    <location>
        <begin position="12"/>
        <end position="76"/>
    </location>
</feature>
<gene>
    <name evidence="3" type="ORF">DON26_04900</name>
</gene>
<dbReference type="AlphaFoldDB" id="A0A5T7Y594"/>
<keyword evidence="1 3" id="KW-0238">DNA-binding</keyword>
<dbReference type="Pfam" id="PF00196">
    <property type="entry name" value="GerE"/>
    <property type="match status" value="1"/>
</dbReference>
<dbReference type="SUPFAM" id="SSF46894">
    <property type="entry name" value="C-terminal effector domain of the bipartite response regulators"/>
    <property type="match status" value="1"/>
</dbReference>
<dbReference type="RefSeq" id="WP_080071352.1">
    <property type="nucleotide sequence ID" value="NZ_MYQL01000031.1"/>
</dbReference>
<evidence type="ECO:0000313" key="3">
    <source>
        <dbReference type="EMBL" id="EBN2887355.1"/>
    </source>
</evidence>
<protein>
    <submittedName>
        <fullName evidence="3">DNA-binding response regulator</fullName>
    </submittedName>
</protein>
<proteinExistence type="predicted"/>
<comment type="caution">
    <text evidence="3">The sequence shown here is derived from an EMBL/GenBank/DDBJ whole genome shotgun (WGS) entry which is preliminary data.</text>
</comment>
<reference evidence="3" key="1">
    <citation type="submission" date="2018-06" db="EMBL/GenBank/DDBJ databases">
        <authorList>
            <consortium name="PulseNet: The National Subtyping Network for Foodborne Disease Surveillance"/>
            <person name="Tarr C.L."/>
            <person name="Trees E."/>
            <person name="Katz L.S."/>
            <person name="Carleton-Romer H.A."/>
            <person name="Stroika S."/>
            <person name="Kucerova Z."/>
            <person name="Roache K.F."/>
            <person name="Sabol A.L."/>
            <person name="Besser J."/>
            <person name="Gerner-Smidt P."/>
        </authorList>
    </citation>
    <scope>NUCLEOTIDE SEQUENCE</scope>
    <source>
        <strain evidence="3">PNUSAS041407</strain>
    </source>
</reference>
<sequence length="76" mass="8517">MRAEQIRKHINNLAEISSLTPSEKQVLIDLAKGESVQAVANRTGKSIKTISTQKRMAYKKIGVNNDILFIYLLFGI</sequence>
<dbReference type="GO" id="GO:0006355">
    <property type="term" value="P:regulation of DNA-templated transcription"/>
    <property type="evidence" value="ECO:0007669"/>
    <property type="project" value="InterPro"/>
</dbReference>
<accession>A0A5T7Y594</accession>
<organism evidence="3">
    <name type="scientific">Salmonella enterica</name>
    <name type="common">Salmonella choleraesuis</name>
    <dbReference type="NCBI Taxonomy" id="28901"/>
    <lineage>
        <taxon>Bacteria</taxon>
        <taxon>Pseudomonadati</taxon>
        <taxon>Pseudomonadota</taxon>
        <taxon>Gammaproteobacteria</taxon>
        <taxon>Enterobacterales</taxon>
        <taxon>Enterobacteriaceae</taxon>
        <taxon>Salmonella</taxon>
    </lineage>
</organism>
<dbReference type="EMBL" id="AAGFGW010000002">
    <property type="protein sequence ID" value="EBN2887355.1"/>
    <property type="molecule type" value="Genomic_DNA"/>
</dbReference>